<dbReference type="RefSeq" id="WP_065674227.1">
    <property type="nucleotide sequence ID" value="NZ_AP031491.1"/>
</dbReference>
<evidence type="ECO:0008006" key="4">
    <source>
        <dbReference type="Google" id="ProtNLM"/>
    </source>
</evidence>
<dbReference type="GO" id="GO:0016747">
    <property type="term" value="F:acyltransferase activity, transferring groups other than amino-acyl groups"/>
    <property type="evidence" value="ECO:0007669"/>
    <property type="project" value="TreeGrafter"/>
</dbReference>
<dbReference type="InterPro" id="IPR050583">
    <property type="entry name" value="Mycobacterial_A85_antigen"/>
</dbReference>
<keyword evidence="1" id="KW-0812">Transmembrane</keyword>
<dbReference type="Gene3D" id="3.40.50.1820">
    <property type="entry name" value="alpha/beta hydrolase"/>
    <property type="match status" value="1"/>
</dbReference>
<evidence type="ECO:0000313" key="3">
    <source>
        <dbReference type="Proteomes" id="UP000259211"/>
    </source>
</evidence>
<name>A0A3E2DMN1_9ACTN</name>
<dbReference type="Proteomes" id="UP000259211">
    <property type="component" value="Unassembled WGS sequence"/>
</dbReference>
<dbReference type="InterPro" id="IPR029058">
    <property type="entry name" value="AB_hydrolase_fold"/>
</dbReference>
<evidence type="ECO:0000313" key="2">
    <source>
        <dbReference type="EMBL" id="RFT46554.1"/>
    </source>
</evidence>
<accession>A0A3E2DMN1</accession>
<dbReference type="AlphaFoldDB" id="A0A3E2DMN1"/>
<feature type="transmembrane region" description="Helical" evidence="1">
    <location>
        <begin position="45"/>
        <end position="66"/>
    </location>
</feature>
<keyword evidence="1" id="KW-0472">Membrane</keyword>
<sequence length="380" mass="42271">MMVSILSPELCAVVLIAAFALPLAFATWHAVRGTGSWWRKALRGLGHFVVILVAQALLIVGSFLHINREYGFFTSWSDLLGEAEPAGPVHDLVPIRRTKVKDIPVSKDNPHPNGQLVGLTMPGTDPQYSHVPVWLPPQYFEKSEQGTRFPVLYYNGGVNDTGDHGNVSMDLITPARELVKRQKINPFVIVFLPGRIRNGIDSECVDVGPVYHESWIMKTVMPQIESHYRVGHERGSRFISGWSSGGYCSANLTTKYPKTFNAGFGIGGYYHPTFEGAILNSVTQPLIDDNSVVRRVKEKKVDRSVRFLSVLNRSDVQSWGPGREPAIIDGQVGPDGGQFHRLAKGHQQFTFIVLHGGGHRNIVYMPYVQQCLEWLGQFGL</sequence>
<protein>
    <recommendedName>
        <fullName evidence="4">Esterase</fullName>
    </recommendedName>
</protein>
<dbReference type="Pfam" id="PF00756">
    <property type="entry name" value="Esterase"/>
    <property type="match status" value="1"/>
</dbReference>
<evidence type="ECO:0000256" key="1">
    <source>
        <dbReference type="SAM" id="Phobius"/>
    </source>
</evidence>
<proteinExistence type="predicted"/>
<organism evidence="2 3">
    <name type="scientific">Cutibacterium avidum</name>
    <dbReference type="NCBI Taxonomy" id="33010"/>
    <lineage>
        <taxon>Bacteria</taxon>
        <taxon>Bacillati</taxon>
        <taxon>Actinomycetota</taxon>
        <taxon>Actinomycetes</taxon>
        <taxon>Propionibacteriales</taxon>
        <taxon>Propionibacteriaceae</taxon>
        <taxon>Cutibacterium</taxon>
    </lineage>
</organism>
<comment type="caution">
    <text evidence="2">The sequence shown here is derived from an EMBL/GenBank/DDBJ whole genome shotgun (WGS) entry which is preliminary data.</text>
</comment>
<dbReference type="PANTHER" id="PTHR48098">
    <property type="entry name" value="ENTEROCHELIN ESTERASE-RELATED"/>
    <property type="match status" value="1"/>
</dbReference>
<reference evidence="2 3" key="1">
    <citation type="submission" date="2017-07" db="EMBL/GenBank/DDBJ databases">
        <authorList>
            <person name="Sun Z.S."/>
            <person name="Albrecht U."/>
            <person name="Echele G."/>
            <person name="Lee C.C."/>
        </authorList>
    </citation>
    <scope>NUCLEOTIDE SEQUENCE [LARGE SCALE GENOMIC DNA]</scope>
    <source>
        <strain evidence="2 3">P16-029</strain>
    </source>
</reference>
<keyword evidence="1" id="KW-1133">Transmembrane helix</keyword>
<dbReference type="PANTHER" id="PTHR48098:SF1">
    <property type="entry name" value="DIACYLGLYCEROL ACYLTRANSFERASE_MYCOLYLTRANSFERASE AG85A"/>
    <property type="match status" value="1"/>
</dbReference>
<dbReference type="SUPFAM" id="SSF53474">
    <property type="entry name" value="alpha/beta-Hydrolases"/>
    <property type="match status" value="1"/>
</dbReference>
<gene>
    <name evidence="2" type="ORF">CHT91_02130</name>
</gene>
<dbReference type="InterPro" id="IPR000801">
    <property type="entry name" value="Esterase-like"/>
</dbReference>
<dbReference type="EMBL" id="NOWI01000002">
    <property type="protein sequence ID" value="RFT46554.1"/>
    <property type="molecule type" value="Genomic_DNA"/>
</dbReference>